<evidence type="ECO:0000313" key="2">
    <source>
        <dbReference type="WBParaSite" id="jg6654"/>
    </source>
</evidence>
<keyword evidence="1" id="KW-1185">Reference proteome</keyword>
<proteinExistence type="predicted"/>
<name>A0A915EJT6_9BILA</name>
<organism evidence="1 2">
    <name type="scientific">Ditylenchus dipsaci</name>
    <dbReference type="NCBI Taxonomy" id="166011"/>
    <lineage>
        <taxon>Eukaryota</taxon>
        <taxon>Metazoa</taxon>
        <taxon>Ecdysozoa</taxon>
        <taxon>Nematoda</taxon>
        <taxon>Chromadorea</taxon>
        <taxon>Rhabditida</taxon>
        <taxon>Tylenchina</taxon>
        <taxon>Tylenchomorpha</taxon>
        <taxon>Sphaerularioidea</taxon>
        <taxon>Anguinidae</taxon>
        <taxon>Anguininae</taxon>
        <taxon>Ditylenchus</taxon>
    </lineage>
</organism>
<accession>A0A915EJT6</accession>
<dbReference type="InterPro" id="IPR011051">
    <property type="entry name" value="RmlC_Cupin_sf"/>
</dbReference>
<dbReference type="SUPFAM" id="SSF51182">
    <property type="entry name" value="RmlC-like cupins"/>
    <property type="match status" value="1"/>
</dbReference>
<dbReference type="WBParaSite" id="jg6654">
    <property type="protein sequence ID" value="jg6654"/>
    <property type="gene ID" value="jg6654"/>
</dbReference>
<dbReference type="InterPro" id="IPR024060">
    <property type="entry name" value="Ureidoglycolate_lyase_dom_sf"/>
</dbReference>
<dbReference type="Proteomes" id="UP000887574">
    <property type="component" value="Unplaced"/>
</dbReference>
<sequence length="431" mass="47480">MSRGPSDCKFHIPVTPYNPRLVSEGIAGVHSFDPALLERCQWPQLSSRTAEGGCGGPIVSEQIKIMWVDNKLVFPISFDAKPLAEKMKGNANEIAYHASFVAQLDGQVAYVPAGVSSSFDSSTNQSSTINGSANSHPDYLILVESPIAEVQAIRFRAQQAVIVDPFVKHSMPIPVDGNFEFSVWHRSVNASLQLDADPAGPSPIIINLNKVDRSTPICISRVPHHEQHSSKHASKSTTSLSKHFAKDLLPLDEVNPEQFSQFGRLIANFAEHIEQITEVLWPGSQTNDGTAGILDQDFLLNWQYKEGSDERDVMELVFEELGVYRANLLMARPDGSFFVQPTDFNDVFAMIFALPNKDNGNPIEETLKVFTFRNGNCLRLEPGVWHSVPIPLLNGDKQGILFREIVAATNANLVINVLAETGHPIQFVQGA</sequence>
<evidence type="ECO:0000313" key="1">
    <source>
        <dbReference type="Proteomes" id="UP000887574"/>
    </source>
</evidence>
<reference evidence="2" key="1">
    <citation type="submission" date="2022-11" db="UniProtKB">
        <authorList>
            <consortium name="WormBaseParasite"/>
        </authorList>
    </citation>
    <scope>IDENTIFICATION</scope>
</reference>
<dbReference type="Gene3D" id="2.60.120.480">
    <property type="entry name" value="Ureidoglycolate hydrolase"/>
    <property type="match status" value="1"/>
</dbReference>
<protein>
    <submittedName>
        <fullName evidence="2">Ureidoglycolate hydrolase</fullName>
    </submittedName>
</protein>
<dbReference type="AlphaFoldDB" id="A0A915EJT6"/>
<dbReference type="GO" id="GO:0004848">
    <property type="term" value="F:ureidoglycolate hydrolase activity"/>
    <property type="evidence" value="ECO:0007669"/>
    <property type="project" value="InterPro"/>
</dbReference>